<sequence>LHVYKNLLQQYAQKKALGLPIYSSETEGPPHAPRFRSKVCVDGKTFGTQEFFSTLKEAEQAVAKVAYHALSLD</sequence>
<evidence type="ECO:0000313" key="6">
    <source>
        <dbReference type="Proteomes" id="UP000015453"/>
    </source>
</evidence>
<dbReference type="PROSITE" id="PS50137">
    <property type="entry name" value="DS_RBD"/>
    <property type="match status" value="1"/>
</dbReference>
<dbReference type="SUPFAM" id="SSF54768">
    <property type="entry name" value="dsRNA-binding domain-like"/>
    <property type="match status" value="1"/>
</dbReference>
<dbReference type="PANTHER" id="PTHR46031:SF16">
    <property type="entry name" value="DOUBLE-STRANDED RNA-BINDING PROTEIN 4"/>
    <property type="match status" value="1"/>
</dbReference>
<dbReference type="SMART" id="SM00358">
    <property type="entry name" value="DSRM"/>
    <property type="match status" value="1"/>
</dbReference>
<dbReference type="InterPro" id="IPR014720">
    <property type="entry name" value="dsRBD_dom"/>
</dbReference>
<feature type="non-terminal residue" evidence="5">
    <location>
        <position position="1"/>
    </location>
</feature>
<keyword evidence="1" id="KW-0677">Repeat</keyword>
<feature type="domain" description="DRBM" evidence="4">
    <location>
        <begin position="3"/>
        <end position="72"/>
    </location>
</feature>
<feature type="non-terminal residue" evidence="5">
    <location>
        <position position="73"/>
    </location>
</feature>
<dbReference type="OrthoDB" id="5988181at2759"/>
<gene>
    <name evidence="5" type="ORF">M569_10356</name>
</gene>
<dbReference type="Gene3D" id="3.30.160.20">
    <property type="match status" value="1"/>
</dbReference>
<evidence type="ECO:0000256" key="3">
    <source>
        <dbReference type="PROSITE-ProRule" id="PRU00266"/>
    </source>
</evidence>
<organism evidence="5 6">
    <name type="scientific">Genlisea aurea</name>
    <dbReference type="NCBI Taxonomy" id="192259"/>
    <lineage>
        <taxon>Eukaryota</taxon>
        <taxon>Viridiplantae</taxon>
        <taxon>Streptophyta</taxon>
        <taxon>Embryophyta</taxon>
        <taxon>Tracheophyta</taxon>
        <taxon>Spermatophyta</taxon>
        <taxon>Magnoliopsida</taxon>
        <taxon>eudicotyledons</taxon>
        <taxon>Gunneridae</taxon>
        <taxon>Pentapetalae</taxon>
        <taxon>asterids</taxon>
        <taxon>lamiids</taxon>
        <taxon>Lamiales</taxon>
        <taxon>Lentibulariaceae</taxon>
        <taxon>Genlisea</taxon>
    </lineage>
</organism>
<dbReference type="AlphaFoldDB" id="S8CIE9"/>
<proteinExistence type="predicted"/>
<dbReference type="GO" id="GO:0003723">
    <property type="term" value="F:RNA binding"/>
    <property type="evidence" value="ECO:0007669"/>
    <property type="project" value="UniProtKB-UniRule"/>
</dbReference>
<protein>
    <recommendedName>
        <fullName evidence="4">DRBM domain-containing protein</fullName>
    </recommendedName>
</protein>
<keyword evidence="6" id="KW-1185">Reference proteome</keyword>
<evidence type="ECO:0000259" key="4">
    <source>
        <dbReference type="PROSITE" id="PS50137"/>
    </source>
</evidence>
<evidence type="ECO:0000256" key="2">
    <source>
        <dbReference type="ARBA" id="ARBA00022884"/>
    </source>
</evidence>
<dbReference type="EMBL" id="AUSU01004827">
    <property type="protein sequence ID" value="EPS64426.1"/>
    <property type="molecule type" value="Genomic_DNA"/>
</dbReference>
<dbReference type="Proteomes" id="UP000015453">
    <property type="component" value="Unassembled WGS sequence"/>
</dbReference>
<keyword evidence="2 3" id="KW-0694">RNA-binding</keyword>
<reference evidence="5 6" key="1">
    <citation type="journal article" date="2013" name="BMC Genomics">
        <title>The miniature genome of a carnivorous plant Genlisea aurea contains a low number of genes and short non-coding sequences.</title>
        <authorList>
            <person name="Leushkin E.V."/>
            <person name="Sutormin R.A."/>
            <person name="Nabieva E.R."/>
            <person name="Penin A.A."/>
            <person name="Kondrashov A.S."/>
            <person name="Logacheva M.D."/>
        </authorList>
    </citation>
    <scope>NUCLEOTIDE SEQUENCE [LARGE SCALE GENOMIC DNA]</scope>
</reference>
<dbReference type="Pfam" id="PF00035">
    <property type="entry name" value="dsrm"/>
    <property type="match status" value="1"/>
</dbReference>
<accession>S8CIE9</accession>
<name>S8CIE9_9LAMI</name>
<evidence type="ECO:0000256" key="1">
    <source>
        <dbReference type="ARBA" id="ARBA00022737"/>
    </source>
</evidence>
<evidence type="ECO:0000313" key="5">
    <source>
        <dbReference type="EMBL" id="EPS64426.1"/>
    </source>
</evidence>
<comment type="caution">
    <text evidence="5">The sequence shown here is derived from an EMBL/GenBank/DDBJ whole genome shotgun (WGS) entry which is preliminary data.</text>
</comment>
<dbReference type="PANTHER" id="PTHR46031">
    <property type="match status" value="1"/>
</dbReference>